<name>A0A5Q3QM95_9PSEU</name>
<organism evidence="1 2">
    <name type="scientific">Allosaccharopolyspora coralli</name>
    <dbReference type="NCBI Taxonomy" id="2665642"/>
    <lineage>
        <taxon>Bacteria</taxon>
        <taxon>Bacillati</taxon>
        <taxon>Actinomycetota</taxon>
        <taxon>Actinomycetes</taxon>
        <taxon>Pseudonocardiales</taxon>
        <taxon>Pseudonocardiaceae</taxon>
        <taxon>Allosaccharopolyspora</taxon>
    </lineage>
</organism>
<protein>
    <submittedName>
        <fullName evidence="1">Uncharacterized protein</fullName>
    </submittedName>
</protein>
<evidence type="ECO:0000313" key="2">
    <source>
        <dbReference type="Proteomes" id="UP000371041"/>
    </source>
</evidence>
<dbReference type="EMBL" id="CP045929">
    <property type="protein sequence ID" value="QGK71937.1"/>
    <property type="molecule type" value="Genomic_DNA"/>
</dbReference>
<proteinExistence type="predicted"/>
<reference evidence="2" key="1">
    <citation type="submission" date="2019-11" db="EMBL/GenBank/DDBJ databases">
        <title>The complete genome sequence of Saccharopolyspora sp. E2A.</title>
        <authorList>
            <person name="Zhang G."/>
        </authorList>
    </citation>
    <scope>NUCLEOTIDE SEQUENCE [LARGE SCALE GENOMIC DNA]</scope>
    <source>
        <strain evidence="2">E2A</strain>
    </source>
</reference>
<dbReference type="KEGG" id="sace:GIY23_00545"/>
<keyword evidence="2" id="KW-1185">Reference proteome</keyword>
<dbReference type="Proteomes" id="UP000371041">
    <property type="component" value="Chromosome"/>
</dbReference>
<evidence type="ECO:0000313" key="1">
    <source>
        <dbReference type="EMBL" id="QGK71937.1"/>
    </source>
</evidence>
<sequence>MFLRGPVSAHTVLAELASTRPFDVLDGPVGPHTAVGLRETVFVELVDRCGHGAWFGPVLSRYRMFVRLVDVSAARPAGAWVAAHALLWKAAQCRDVSDALLLGSGTRALRYRNGHIRPVPQPQQV</sequence>
<gene>
    <name evidence="1" type="ORF">GIY23_00545</name>
</gene>
<dbReference type="AlphaFoldDB" id="A0A5Q3QM95"/>
<accession>A0A5Q3QM95</accession>